<organism evidence="4 5">
    <name type="scientific">Enterocloster lavalensis</name>
    <dbReference type="NCBI Taxonomy" id="460384"/>
    <lineage>
        <taxon>Bacteria</taxon>
        <taxon>Bacillati</taxon>
        <taxon>Bacillota</taxon>
        <taxon>Clostridia</taxon>
        <taxon>Lachnospirales</taxon>
        <taxon>Lachnospiraceae</taxon>
        <taxon>Enterocloster</taxon>
    </lineage>
</organism>
<evidence type="ECO:0000256" key="1">
    <source>
        <dbReference type="ARBA" id="ARBA00008005"/>
    </source>
</evidence>
<keyword evidence="5" id="KW-1185">Reference proteome</keyword>
<feature type="domain" description="Tail sheath protein C-terminal" evidence="3">
    <location>
        <begin position="367"/>
        <end position="474"/>
    </location>
</feature>
<dbReference type="AlphaFoldDB" id="A0A1I0IWG3"/>
<dbReference type="RefSeq" id="WP_330391482.1">
    <property type="nucleotide sequence ID" value="NZ_FOIM01000024.1"/>
</dbReference>
<dbReference type="InterPro" id="IPR052042">
    <property type="entry name" value="Tail_sheath_structural"/>
</dbReference>
<feature type="domain" description="Tail sheath protein subtilisin-like" evidence="2">
    <location>
        <begin position="218"/>
        <end position="366"/>
    </location>
</feature>
<dbReference type="Pfam" id="PF17482">
    <property type="entry name" value="Phage_sheath_1C"/>
    <property type="match status" value="1"/>
</dbReference>
<comment type="similarity">
    <text evidence="1">Belongs to the myoviridae tail sheath protein family.</text>
</comment>
<evidence type="ECO:0000313" key="5">
    <source>
        <dbReference type="Proteomes" id="UP000198508"/>
    </source>
</evidence>
<accession>A0A1I0IWG3</accession>
<sequence length="481" mass="52391">MNGGPRCFVMRVAPGDAKHAQGAAGGVSFTARNPGLWGNDITISIRPSSKAKTQVLKVENGTYRVKSSVGFYPGDVVAYPDGEGTAYTRVVKSRDNVLSFEHEIPASIVDTNMVPLQVITTCEALIEVKYKDITETYENVSLNINEANYIGKRMAKSDLVAVSWDGKEAAVPIAEIMGRFVTFEGGSNGSVSSISAADFIGTDNGAGNRTGIQSFIDNDVVSIMAVPGVTDPNVQLTLVAHCENLASRFAVLDMPREAKKVSDIIAHRDIFDSTYAALYHPWLMVFDPLDKKNIMIPPSGAIMGIYGRTDNTRGVHKAPANEVVRACVGLDCQFNKGEQDILNPKGVNLIRVFPGQGIRVWGARTASSNPSWKYINVRRLFIFIEESIKANTSWAVFEPNDETLWVRVQRTISVFLTGLWRGGSLAGATPEEAFYVSVGRETMSQDDIDNGRLICVIGVAPVKPAEFVIFRITQKTNEAAE</sequence>
<dbReference type="STRING" id="460384.SAMN05216313_12462"/>
<gene>
    <name evidence="4" type="ORF">SAMN05216313_12462</name>
</gene>
<dbReference type="Gene3D" id="3.40.50.11780">
    <property type="match status" value="1"/>
</dbReference>
<evidence type="ECO:0000259" key="3">
    <source>
        <dbReference type="Pfam" id="PF17482"/>
    </source>
</evidence>
<dbReference type="Proteomes" id="UP000198508">
    <property type="component" value="Unassembled WGS sequence"/>
</dbReference>
<protein>
    <recommendedName>
        <fullName evidence="6">Phage tail sheath family protein</fullName>
    </recommendedName>
</protein>
<evidence type="ECO:0008006" key="6">
    <source>
        <dbReference type="Google" id="ProtNLM"/>
    </source>
</evidence>
<evidence type="ECO:0000313" key="4">
    <source>
        <dbReference type="EMBL" id="SEU01741.1"/>
    </source>
</evidence>
<proteinExistence type="inferred from homology"/>
<dbReference type="InterPro" id="IPR020287">
    <property type="entry name" value="Tail_sheath_C"/>
</dbReference>
<evidence type="ECO:0000259" key="2">
    <source>
        <dbReference type="Pfam" id="PF04984"/>
    </source>
</evidence>
<dbReference type="EMBL" id="FOIM01000024">
    <property type="protein sequence ID" value="SEU01741.1"/>
    <property type="molecule type" value="Genomic_DNA"/>
</dbReference>
<dbReference type="PANTHER" id="PTHR35861">
    <property type="match status" value="1"/>
</dbReference>
<dbReference type="InterPro" id="IPR035089">
    <property type="entry name" value="Phage_sheath_subtilisin"/>
</dbReference>
<dbReference type="PANTHER" id="PTHR35861:SF1">
    <property type="entry name" value="PHAGE TAIL SHEATH PROTEIN"/>
    <property type="match status" value="1"/>
</dbReference>
<name>A0A1I0IWG3_9FIRM</name>
<reference evidence="5" key="1">
    <citation type="submission" date="2016-10" db="EMBL/GenBank/DDBJ databases">
        <authorList>
            <person name="Varghese N."/>
            <person name="Submissions S."/>
        </authorList>
    </citation>
    <scope>NUCLEOTIDE SEQUENCE [LARGE SCALE GENOMIC DNA]</scope>
    <source>
        <strain evidence="5">NLAE-zl-G277</strain>
    </source>
</reference>
<dbReference type="Pfam" id="PF04984">
    <property type="entry name" value="Phage_sheath_1"/>
    <property type="match status" value="1"/>
</dbReference>